<evidence type="ECO:0008006" key="8">
    <source>
        <dbReference type="Google" id="ProtNLM"/>
    </source>
</evidence>
<dbReference type="InterPro" id="IPR022781">
    <property type="entry name" value="Flagellar_biosynth_FliO"/>
</dbReference>
<dbReference type="AlphaFoldDB" id="A0A645AMC5"/>
<evidence type="ECO:0000256" key="3">
    <source>
        <dbReference type="ARBA" id="ARBA00022692"/>
    </source>
</evidence>
<dbReference type="EMBL" id="VSSQ01014773">
    <property type="protein sequence ID" value="MPM54375.1"/>
    <property type="molecule type" value="Genomic_DNA"/>
</dbReference>
<evidence type="ECO:0000313" key="7">
    <source>
        <dbReference type="EMBL" id="MPM54375.1"/>
    </source>
</evidence>
<name>A0A645AMC5_9ZZZZ</name>
<dbReference type="GO" id="GO:0016020">
    <property type="term" value="C:membrane"/>
    <property type="evidence" value="ECO:0007669"/>
    <property type="project" value="InterPro"/>
</dbReference>
<keyword evidence="2" id="KW-1003">Cell membrane</keyword>
<keyword evidence="3 6" id="KW-0812">Transmembrane</keyword>
<gene>
    <name evidence="7" type="ORF">SDC9_101153</name>
</gene>
<comment type="subcellular location">
    <subcellularLocation>
        <location evidence="1">Cell membrane</location>
    </subcellularLocation>
</comment>
<accession>A0A645AMC5</accession>
<evidence type="ECO:0000256" key="4">
    <source>
        <dbReference type="ARBA" id="ARBA00022989"/>
    </source>
</evidence>
<keyword evidence="5 6" id="KW-0472">Membrane</keyword>
<proteinExistence type="predicted"/>
<dbReference type="GO" id="GO:0044781">
    <property type="term" value="P:bacterial-type flagellum organization"/>
    <property type="evidence" value="ECO:0007669"/>
    <property type="project" value="InterPro"/>
</dbReference>
<feature type="transmembrane region" description="Helical" evidence="6">
    <location>
        <begin position="6"/>
        <end position="26"/>
    </location>
</feature>
<evidence type="ECO:0000256" key="1">
    <source>
        <dbReference type="ARBA" id="ARBA00004236"/>
    </source>
</evidence>
<dbReference type="Gene3D" id="2.160.20.80">
    <property type="entry name" value="E3 ubiquitin-protein ligase SopA"/>
    <property type="match status" value="1"/>
</dbReference>
<dbReference type="Pfam" id="PF04347">
    <property type="entry name" value="FliO"/>
    <property type="match status" value="1"/>
</dbReference>
<organism evidence="7">
    <name type="scientific">bioreactor metagenome</name>
    <dbReference type="NCBI Taxonomy" id="1076179"/>
    <lineage>
        <taxon>unclassified sequences</taxon>
        <taxon>metagenomes</taxon>
        <taxon>ecological metagenomes</taxon>
    </lineage>
</organism>
<dbReference type="SUPFAM" id="SSF141571">
    <property type="entry name" value="Pentapeptide repeat-like"/>
    <property type="match status" value="1"/>
</dbReference>
<evidence type="ECO:0000256" key="5">
    <source>
        <dbReference type="ARBA" id="ARBA00023136"/>
    </source>
</evidence>
<reference evidence="7" key="1">
    <citation type="submission" date="2019-08" db="EMBL/GenBank/DDBJ databases">
        <authorList>
            <person name="Kucharzyk K."/>
            <person name="Murdoch R.W."/>
            <person name="Higgins S."/>
            <person name="Loffler F."/>
        </authorList>
    </citation>
    <scope>NUCLEOTIDE SEQUENCE</scope>
</reference>
<evidence type="ECO:0000256" key="6">
    <source>
        <dbReference type="SAM" id="Phobius"/>
    </source>
</evidence>
<comment type="caution">
    <text evidence="7">The sequence shown here is derived from an EMBL/GenBank/DDBJ whole genome shotgun (WGS) entry which is preliminary data.</text>
</comment>
<protein>
    <recommendedName>
        <fullName evidence="8">Flagellar biosynthetic protein FliO</fullName>
    </recommendedName>
</protein>
<keyword evidence="4 6" id="KW-1133">Transmembrane helix</keyword>
<sequence length="149" mass="16973">MDNVLQYIINLIVFVPITIVLIVASIKLSKANFSNIGNNKYTKVLERTNLSKDTDVFVLKIGDEGCVLVSSPSKVEKIKELSKEDIKNIEDLKQESKVDISNLDISKLNLRKVRLKKANTNNLNTENLNLNEFKLNKLNLKGKRYGRLR</sequence>
<evidence type="ECO:0000256" key="2">
    <source>
        <dbReference type="ARBA" id="ARBA00022475"/>
    </source>
</evidence>